<feature type="transmembrane region" description="Helical" evidence="1">
    <location>
        <begin position="104"/>
        <end position="127"/>
    </location>
</feature>
<dbReference type="OrthoDB" id="9803065at2"/>
<accession>A0A2U1ZUA6</accession>
<keyword evidence="1" id="KW-1133">Transmembrane helix</keyword>
<feature type="transmembrane region" description="Helical" evidence="1">
    <location>
        <begin position="222"/>
        <end position="241"/>
    </location>
</feature>
<feature type="transmembrane region" description="Helical" evidence="1">
    <location>
        <begin position="139"/>
        <end position="168"/>
    </location>
</feature>
<evidence type="ECO:0000313" key="2">
    <source>
        <dbReference type="EMBL" id="PWD50566.1"/>
    </source>
</evidence>
<dbReference type="EMBL" id="PYHR01000002">
    <property type="protein sequence ID" value="PWD50566.1"/>
    <property type="molecule type" value="Genomic_DNA"/>
</dbReference>
<dbReference type="GO" id="GO:0016020">
    <property type="term" value="C:membrane"/>
    <property type="evidence" value="ECO:0007669"/>
    <property type="project" value="UniProtKB-SubCell"/>
</dbReference>
<name>A0A2U1ZUA6_9MICO</name>
<dbReference type="GO" id="GO:0017004">
    <property type="term" value="P:cytochrome complex assembly"/>
    <property type="evidence" value="ECO:0007669"/>
    <property type="project" value="InterPro"/>
</dbReference>
<keyword evidence="3" id="KW-1185">Reference proteome</keyword>
<feature type="transmembrane region" description="Helical" evidence="1">
    <location>
        <begin position="180"/>
        <end position="201"/>
    </location>
</feature>
<dbReference type="Proteomes" id="UP000245166">
    <property type="component" value="Unassembled WGS sequence"/>
</dbReference>
<proteinExistence type="predicted"/>
<keyword evidence="1" id="KW-0472">Membrane</keyword>
<protein>
    <submittedName>
        <fullName evidence="2">Cytochrome C biogenesis protein ResC</fullName>
    </submittedName>
</protein>
<organism evidence="2 3">
    <name type="scientific">Serinibacter arcticus</name>
    <dbReference type="NCBI Taxonomy" id="1655435"/>
    <lineage>
        <taxon>Bacteria</taxon>
        <taxon>Bacillati</taxon>
        <taxon>Actinomycetota</taxon>
        <taxon>Actinomycetes</taxon>
        <taxon>Micrococcales</taxon>
        <taxon>Beutenbergiaceae</taxon>
        <taxon>Serinibacter</taxon>
    </lineage>
</organism>
<dbReference type="PANTHER" id="PTHR31272:SF4">
    <property type="entry name" value="CYTOCHROME C-TYPE BIOGENESIS PROTEIN HI_1454-RELATED"/>
    <property type="match status" value="1"/>
</dbReference>
<sequence>MDLGSLAQSFQETVLSGPLLLALPVALIAGFVSFASPCVLPLVPGYLGFLGGMTGADLAETTGRQKGRLLAGVLLFIGGFTLVFVAFTLVFVTLGARFVPYQDVTLRVLGVVVILMGLSFAGWLPFLQNERRLHLAPRASLAGAGLLGITFGFGWAPCIGPTLAAISVLALPTGSPGRGALLAVVYCLGLGLPFLLIALAFRRSARTVGFLKRHRVAIMRTGGIMLVLLGLALVSGLWIQLSQTLQGWADQYVAVL</sequence>
<dbReference type="PANTHER" id="PTHR31272">
    <property type="entry name" value="CYTOCHROME C-TYPE BIOGENESIS PROTEIN HI_1454-RELATED"/>
    <property type="match status" value="1"/>
</dbReference>
<feature type="transmembrane region" description="Helical" evidence="1">
    <location>
        <begin position="69"/>
        <end position="92"/>
    </location>
</feature>
<reference evidence="2 3" key="1">
    <citation type="submission" date="2018-03" db="EMBL/GenBank/DDBJ databases">
        <title>Genome assembly of novel Miniimonas species PCH200.</title>
        <authorList>
            <person name="Thakur V."/>
            <person name="Kumar V."/>
            <person name="Singh D."/>
        </authorList>
    </citation>
    <scope>NUCLEOTIDE SEQUENCE [LARGE SCALE GENOMIC DNA]</scope>
    <source>
        <strain evidence="2 3">PCH200</strain>
    </source>
</reference>
<evidence type="ECO:0000256" key="1">
    <source>
        <dbReference type="SAM" id="Phobius"/>
    </source>
</evidence>
<evidence type="ECO:0000313" key="3">
    <source>
        <dbReference type="Proteomes" id="UP000245166"/>
    </source>
</evidence>
<gene>
    <name evidence="2" type="ORF">C8046_07790</name>
</gene>
<dbReference type="RefSeq" id="WP_109228947.1">
    <property type="nucleotide sequence ID" value="NZ_PYHR01000002.1"/>
</dbReference>
<feature type="transmembrane region" description="Helical" evidence="1">
    <location>
        <begin position="20"/>
        <end position="49"/>
    </location>
</feature>
<comment type="caution">
    <text evidence="2">The sequence shown here is derived from an EMBL/GenBank/DDBJ whole genome shotgun (WGS) entry which is preliminary data.</text>
</comment>
<dbReference type="AlphaFoldDB" id="A0A2U1ZUA6"/>
<keyword evidence="1" id="KW-0812">Transmembrane</keyword>
<dbReference type="InterPro" id="IPR051790">
    <property type="entry name" value="Cytochrome_c-biogenesis_DsbD"/>
</dbReference>